<dbReference type="PANTHER" id="PTHR33630:SF9">
    <property type="entry name" value="CUTINASE 4"/>
    <property type="match status" value="1"/>
</dbReference>
<evidence type="ECO:0000313" key="5">
    <source>
        <dbReference type="Proteomes" id="UP000756132"/>
    </source>
</evidence>
<evidence type="ECO:0000256" key="2">
    <source>
        <dbReference type="ARBA" id="ARBA00023157"/>
    </source>
</evidence>
<gene>
    <name evidence="4" type="ORF">CLAFUR5_02321</name>
</gene>
<dbReference type="KEGG" id="ffu:CLAFUR5_02321"/>
<keyword evidence="2" id="KW-1015">Disulfide bond</keyword>
<dbReference type="SMART" id="SM01110">
    <property type="entry name" value="Cutinase"/>
    <property type="match status" value="1"/>
</dbReference>
<dbReference type="Pfam" id="PF01083">
    <property type="entry name" value="Cutinase"/>
    <property type="match status" value="1"/>
</dbReference>
<dbReference type="OrthoDB" id="2586582at2759"/>
<dbReference type="OMA" id="NEWSGHT"/>
<evidence type="ECO:0000256" key="3">
    <source>
        <dbReference type="SAM" id="SignalP"/>
    </source>
</evidence>
<name>A0A9Q8LAD0_PASFU</name>
<feature type="chain" id="PRO_5040154212" evidence="3">
    <location>
        <begin position="17"/>
        <end position="287"/>
    </location>
</feature>
<dbReference type="GO" id="GO:0052689">
    <property type="term" value="F:carboxylic ester hydrolase activity"/>
    <property type="evidence" value="ECO:0007669"/>
    <property type="project" value="UniProtKB-ARBA"/>
</dbReference>
<dbReference type="PANTHER" id="PTHR33630">
    <property type="entry name" value="CUTINASE RV1984C-RELATED-RELATED"/>
    <property type="match status" value="1"/>
</dbReference>
<proteinExistence type="predicted"/>
<evidence type="ECO:0000313" key="4">
    <source>
        <dbReference type="EMBL" id="UJO13722.1"/>
    </source>
</evidence>
<dbReference type="Gene3D" id="3.40.50.1820">
    <property type="entry name" value="alpha/beta hydrolase"/>
    <property type="match status" value="1"/>
</dbReference>
<dbReference type="InterPro" id="IPR000675">
    <property type="entry name" value="Cutinase/axe"/>
</dbReference>
<dbReference type="GeneID" id="71982199"/>
<dbReference type="EMBL" id="CP090164">
    <property type="protein sequence ID" value="UJO13722.1"/>
    <property type="molecule type" value="Genomic_DNA"/>
</dbReference>
<reference evidence="4" key="2">
    <citation type="journal article" date="2022" name="Microb. Genom.">
        <title>A chromosome-scale genome assembly of the tomato pathogen Cladosporium fulvum reveals a compartmentalized genome architecture and the presence of a dispensable chromosome.</title>
        <authorList>
            <person name="Zaccaron A.Z."/>
            <person name="Chen L.H."/>
            <person name="Samaras A."/>
            <person name="Stergiopoulos I."/>
        </authorList>
    </citation>
    <scope>NUCLEOTIDE SEQUENCE</scope>
    <source>
        <strain evidence="4">Race5_Kim</strain>
    </source>
</reference>
<evidence type="ECO:0000256" key="1">
    <source>
        <dbReference type="ARBA" id="ARBA00022801"/>
    </source>
</evidence>
<keyword evidence="3" id="KW-0732">Signal</keyword>
<dbReference type="AlphaFoldDB" id="A0A9Q8LAD0"/>
<organism evidence="4 5">
    <name type="scientific">Passalora fulva</name>
    <name type="common">Tomato leaf mold</name>
    <name type="synonym">Cladosporium fulvum</name>
    <dbReference type="NCBI Taxonomy" id="5499"/>
    <lineage>
        <taxon>Eukaryota</taxon>
        <taxon>Fungi</taxon>
        <taxon>Dikarya</taxon>
        <taxon>Ascomycota</taxon>
        <taxon>Pezizomycotina</taxon>
        <taxon>Dothideomycetes</taxon>
        <taxon>Dothideomycetidae</taxon>
        <taxon>Mycosphaerellales</taxon>
        <taxon>Mycosphaerellaceae</taxon>
        <taxon>Fulvia</taxon>
    </lineage>
</organism>
<keyword evidence="5" id="KW-1185">Reference proteome</keyword>
<sequence length="287" mass="29995">MLRSLLLLSLGLLSTAQFTNNPISNATSSDCPTENGAHIIVARASVEALGYGIIGQVKDNVLKQVPGSTAEFVVYPATLNDYFNSETDGVVGMRKLIDAYVAKCANAPLVLMGYSQGAQVTADSLVGQQVAAFPPNSTVSQPLPDSTLERVAAAVIMGDPTSNLTESFHVGNATKNGIFPRKNVANFEATGLASRMKSYCDEGDPYCASGKFSEISVHLRYVQEYGAEATQFVVDQIKAYYENGTTTASNGTSTGAPAATYTGSASSARYSSVAGVVALGAVVAYLL</sequence>
<protein>
    <submittedName>
        <fullName evidence="4">Acetylxylan esterase</fullName>
    </submittedName>
</protein>
<dbReference type="Proteomes" id="UP000756132">
    <property type="component" value="Chromosome 2"/>
</dbReference>
<accession>A0A9Q8LAD0</accession>
<feature type="signal peptide" evidence="3">
    <location>
        <begin position="1"/>
        <end position="16"/>
    </location>
</feature>
<dbReference type="RefSeq" id="XP_047758088.1">
    <property type="nucleotide sequence ID" value="XM_047901469.1"/>
</dbReference>
<reference evidence="4" key="1">
    <citation type="submission" date="2021-12" db="EMBL/GenBank/DDBJ databases">
        <authorList>
            <person name="Zaccaron A."/>
            <person name="Stergiopoulos I."/>
        </authorList>
    </citation>
    <scope>NUCLEOTIDE SEQUENCE</scope>
    <source>
        <strain evidence="4">Race5_Kim</strain>
    </source>
</reference>
<dbReference type="SUPFAM" id="SSF53474">
    <property type="entry name" value="alpha/beta-Hydrolases"/>
    <property type="match status" value="1"/>
</dbReference>
<dbReference type="InterPro" id="IPR029058">
    <property type="entry name" value="AB_hydrolase_fold"/>
</dbReference>
<keyword evidence="1" id="KW-0378">Hydrolase</keyword>